<dbReference type="GO" id="GO:0015807">
    <property type="term" value="P:L-amino acid transport"/>
    <property type="evidence" value="ECO:0007669"/>
    <property type="project" value="TreeGrafter"/>
</dbReference>
<evidence type="ECO:0000313" key="8">
    <source>
        <dbReference type="EMBL" id="RFO95241.1"/>
    </source>
</evidence>
<dbReference type="PANTHER" id="PTHR43820:SF4">
    <property type="entry name" value="HIGH-AFFINITY BRANCHED-CHAIN AMINO ACID TRANSPORT ATP-BINDING PROTEIN LIVF"/>
    <property type="match status" value="1"/>
</dbReference>
<dbReference type="GO" id="GO:0016887">
    <property type="term" value="F:ATP hydrolysis activity"/>
    <property type="evidence" value="ECO:0007669"/>
    <property type="project" value="InterPro"/>
</dbReference>
<dbReference type="InterPro" id="IPR003593">
    <property type="entry name" value="AAA+_ATPase"/>
</dbReference>
<evidence type="ECO:0000256" key="5">
    <source>
        <dbReference type="ARBA" id="ARBA00022840"/>
    </source>
</evidence>
<evidence type="ECO:0000256" key="2">
    <source>
        <dbReference type="ARBA" id="ARBA00022448"/>
    </source>
</evidence>
<evidence type="ECO:0000256" key="3">
    <source>
        <dbReference type="ARBA" id="ARBA00022475"/>
    </source>
</evidence>
<dbReference type="InterPro" id="IPR027417">
    <property type="entry name" value="P-loop_NTPase"/>
</dbReference>
<keyword evidence="5 8" id="KW-0067">ATP-binding</keyword>
<accession>A0A3E1R7S5</accession>
<keyword evidence="3" id="KW-0472">Membrane</keyword>
<dbReference type="Gene3D" id="3.40.50.300">
    <property type="entry name" value="P-loop containing nucleotide triphosphate hydrolases"/>
    <property type="match status" value="1"/>
</dbReference>
<dbReference type="PROSITE" id="PS50893">
    <property type="entry name" value="ABC_TRANSPORTER_2"/>
    <property type="match status" value="1"/>
</dbReference>
<dbReference type="SMART" id="SM00382">
    <property type="entry name" value="AAA"/>
    <property type="match status" value="1"/>
</dbReference>
<dbReference type="InterPro" id="IPR003439">
    <property type="entry name" value="ABC_transporter-like_ATP-bd"/>
</dbReference>
<keyword evidence="9" id="KW-1185">Reference proteome</keyword>
<evidence type="ECO:0000313" key="9">
    <source>
        <dbReference type="Proteomes" id="UP000260665"/>
    </source>
</evidence>
<dbReference type="AlphaFoldDB" id="A0A3E1R7S5"/>
<gene>
    <name evidence="8" type="ORF">DIC66_19195</name>
</gene>
<reference evidence="8 9" key="1">
    <citation type="submission" date="2018-05" db="EMBL/GenBank/DDBJ databases">
        <title>Rhodoferax soyangensis sp.nov., isolated from an oligotrophic freshwater lake.</title>
        <authorList>
            <person name="Park M."/>
        </authorList>
    </citation>
    <scope>NUCLEOTIDE SEQUENCE [LARGE SCALE GENOMIC DNA]</scope>
    <source>
        <strain evidence="8 9">IMCC26218</strain>
    </source>
</reference>
<dbReference type="PROSITE" id="PS00211">
    <property type="entry name" value="ABC_TRANSPORTER_1"/>
    <property type="match status" value="1"/>
</dbReference>
<evidence type="ECO:0000256" key="1">
    <source>
        <dbReference type="ARBA" id="ARBA00005417"/>
    </source>
</evidence>
<feature type="domain" description="ABC transporter" evidence="7">
    <location>
        <begin position="2"/>
        <end position="233"/>
    </location>
</feature>
<name>A0A3E1R7S5_9BURK</name>
<keyword evidence="2" id="KW-0813">Transport</keyword>
<dbReference type="InterPro" id="IPR052156">
    <property type="entry name" value="BCAA_Transport_ATP-bd_LivF"/>
</dbReference>
<dbReference type="CDD" id="cd03224">
    <property type="entry name" value="ABC_TM1139_LivF_branched"/>
    <property type="match status" value="1"/>
</dbReference>
<dbReference type="EMBL" id="QFZK01000019">
    <property type="protein sequence ID" value="RFO95241.1"/>
    <property type="molecule type" value="Genomic_DNA"/>
</dbReference>
<dbReference type="Pfam" id="PF00005">
    <property type="entry name" value="ABC_tran"/>
    <property type="match status" value="1"/>
</dbReference>
<evidence type="ECO:0000259" key="7">
    <source>
        <dbReference type="PROSITE" id="PS50893"/>
    </source>
</evidence>
<dbReference type="InterPro" id="IPR017871">
    <property type="entry name" value="ABC_transporter-like_CS"/>
</dbReference>
<dbReference type="PANTHER" id="PTHR43820">
    <property type="entry name" value="HIGH-AFFINITY BRANCHED-CHAIN AMINO ACID TRANSPORT ATP-BINDING PROTEIN LIVF"/>
    <property type="match status" value="1"/>
</dbReference>
<comment type="similarity">
    <text evidence="1">Belongs to the ABC transporter superfamily.</text>
</comment>
<dbReference type="Proteomes" id="UP000260665">
    <property type="component" value="Unassembled WGS sequence"/>
</dbReference>
<comment type="caution">
    <text evidence="8">The sequence shown here is derived from an EMBL/GenBank/DDBJ whole genome shotgun (WGS) entry which is preliminary data.</text>
</comment>
<protein>
    <submittedName>
        <fullName evidence="8">ABC transporter ATP-binding protein</fullName>
    </submittedName>
</protein>
<keyword evidence="4" id="KW-0547">Nucleotide-binding</keyword>
<dbReference type="GO" id="GO:0015658">
    <property type="term" value="F:branched-chain amino acid transmembrane transporter activity"/>
    <property type="evidence" value="ECO:0007669"/>
    <property type="project" value="TreeGrafter"/>
</dbReference>
<organism evidence="8 9">
    <name type="scientific">Rhodoferax lacus</name>
    <dbReference type="NCBI Taxonomy" id="2184758"/>
    <lineage>
        <taxon>Bacteria</taxon>
        <taxon>Pseudomonadati</taxon>
        <taxon>Pseudomonadota</taxon>
        <taxon>Betaproteobacteria</taxon>
        <taxon>Burkholderiales</taxon>
        <taxon>Comamonadaceae</taxon>
        <taxon>Rhodoferax</taxon>
    </lineage>
</organism>
<keyword evidence="3" id="KW-1003">Cell membrane</keyword>
<sequence>MIEIKQLKSGYRGIQALKGVDLTVREGEMVAIIGANGAGKSTLLNTLSGVVRAQSGSIVFDGTEVSRMPAHTISRLGLLHVPEGRQVLADMTIRENLMLGALARSRRAALYDIDKVVSMFPILGERMDQMAGTLSGGQQQMMVIGRALMGTPRVLLLDEPSLGLSPLITHQVFEALATLHQEGLTIVIVEQNANRALAATERAYVMERGLIAQHGNSSDLLNDPAIIEHYLGSAESAVID</sequence>
<keyword evidence="6" id="KW-0029">Amino-acid transport</keyword>
<dbReference type="OrthoDB" id="9776369at2"/>
<dbReference type="GO" id="GO:0005524">
    <property type="term" value="F:ATP binding"/>
    <property type="evidence" value="ECO:0007669"/>
    <property type="project" value="UniProtKB-KW"/>
</dbReference>
<evidence type="ECO:0000256" key="4">
    <source>
        <dbReference type="ARBA" id="ARBA00022741"/>
    </source>
</evidence>
<dbReference type="SUPFAM" id="SSF52540">
    <property type="entry name" value="P-loop containing nucleoside triphosphate hydrolases"/>
    <property type="match status" value="1"/>
</dbReference>
<evidence type="ECO:0000256" key="6">
    <source>
        <dbReference type="ARBA" id="ARBA00022970"/>
    </source>
</evidence>
<proteinExistence type="inferred from homology"/>
<dbReference type="RefSeq" id="WP_117179800.1">
    <property type="nucleotide sequence ID" value="NZ_QFZK01000019.1"/>
</dbReference>